<feature type="domain" description="Hemerythrin-like" evidence="1">
    <location>
        <begin position="14"/>
        <end position="119"/>
    </location>
</feature>
<dbReference type="Proteomes" id="UP000485058">
    <property type="component" value="Unassembled WGS sequence"/>
</dbReference>
<dbReference type="EMBL" id="BLLF01000184">
    <property type="protein sequence ID" value="GFH08787.1"/>
    <property type="molecule type" value="Genomic_DNA"/>
</dbReference>
<dbReference type="CDD" id="cd12108">
    <property type="entry name" value="Hr-like"/>
    <property type="match status" value="1"/>
</dbReference>
<comment type="caution">
    <text evidence="2">The sequence shown here is derived from an EMBL/GenBank/DDBJ whole genome shotgun (WGS) entry which is preliminary data.</text>
</comment>
<proteinExistence type="predicted"/>
<sequence>PSALLLPRHVAVAVQALEGRFQFLWGIYRSHSLSEDEIVFPALESKQALRNVSHAYTLDHQQEEQLFLDLEKVIDVLRRFTGSLAQLHSHALAVRRMCAAVRASLETHIRAEESELWPLFTEHFSTEEQQYLVGVIIGRTGAQVLQTLLPWIAESFCVEEKEQMLGSLRQATKNTMFDQ</sequence>
<dbReference type="Gene3D" id="1.20.120.520">
    <property type="entry name" value="nmb1532 protein domain like"/>
    <property type="match status" value="1"/>
</dbReference>
<evidence type="ECO:0000313" key="2">
    <source>
        <dbReference type="EMBL" id="GFH08787.1"/>
    </source>
</evidence>
<dbReference type="Pfam" id="PF01814">
    <property type="entry name" value="Hemerythrin"/>
    <property type="match status" value="1"/>
</dbReference>
<organism evidence="2 3">
    <name type="scientific">Haematococcus lacustris</name>
    <name type="common">Green alga</name>
    <name type="synonym">Haematococcus pluvialis</name>
    <dbReference type="NCBI Taxonomy" id="44745"/>
    <lineage>
        <taxon>Eukaryota</taxon>
        <taxon>Viridiplantae</taxon>
        <taxon>Chlorophyta</taxon>
        <taxon>core chlorophytes</taxon>
        <taxon>Chlorophyceae</taxon>
        <taxon>CS clade</taxon>
        <taxon>Chlamydomonadales</taxon>
        <taxon>Haematococcaceae</taxon>
        <taxon>Haematococcus</taxon>
    </lineage>
</organism>
<feature type="non-terminal residue" evidence="2">
    <location>
        <position position="179"/>
    </location>
</feature>
<name>A0A699YFB3_HAELA</name>
<gene>
    <name evidence="2" type="ORF">HaLaN_03811</name>
</gene>
<dbReference type="AlphaFoldDB" id="A0A699YFB3"/>
<accession>A0A699YFB3</accession>
<evidence type="ECO:0000259" key="1">
    <source>
        <dbReference type="Pfam" id="PF01814"/>
    </source>
</evidence>
<keyword evidence="3" id="KW-1185">Reference proteome</keyword>
<feature type="non-terminal residue" evidence="2">
    <location>
        <position position="1"/>
    </location>
</feature>
<evidence type="ECO:0000313" key="3">
    <source>
        <dbReference type="Proteomes" id="UP000485058"/>
    </source>
</evidence>
<dbReference type="InterPro" id="IPR012312">
    <property type="entry name" value="Hemerythrin-like"/>
</dbReference>
<protein>
    <recommendedName>
        <fullName evidence="1">Hemerythrin-like domain-containing protein</fullName>
    </recommendedName>
</protein>
<reference evidence="2 3" key="1">
    <citation type="submission" date="2020-02" db="EMBL/GenBank/DDBJ databases">
        <title>Draft genome sequence of Haematococcus lacustris strain NIES-144.</title>
        <authorList>
            <person name="Morimoto D."/>
            <person name="Nakagawa S."/>
            <person name="Yoshida T."/>
            <person name="Sawayama S."/>
        </authorList>
    </citation>
    <scope>NUCLEOTIDE SEQUENCE [LARGE SCALE GENOMIC DNA]</scope>
    <source>
        <strain evidence="2 3">NIES-144</strain>
    </source>
</reference>